<reference evidence="2" key="1">
    <citation type="journal article" date="2016" name="Nat. Commun.">
        <title>The Gonium pectorale genome demonstrates co-option of cell cycle regulation during the evolution of multicellularity.</title>
        <authorList>
            <person name="Hanschen E.R."/>
            <person name="Marriage T.N."/>
            <person name="Ferris P.J."/>
            <person name="Hamaji T."/>
            <person name="Toyoda A."/>
            <person name="Fujiyama A."/>
            <person name="Neme R."/>
            <person name="Noguchi H."/>
            <person name="Minakuchi Y."/>
            <person name="Suzuki M."/>
            <person name="Kawai-Toyooka H."/>
            <person name="Smith D.R."/>
            <person name="Sparks H."/>
            <person name="Anderson J."/>
            <person name="Bakaric R."/>
            <person name="Luria V."/>
            <person name="Karger A."/>
            <person name="Kirschner M.W."/>
            <person name="Durand P.M."/>
            <person name="Michod R.E."/>
            <person name="Nozaki H."/>
            <person name="Olson B.J."/>
        </authorList>
    </citation>
    <scope>NUCLEOTIDE SEQUENCE [LARGE SCALE GENOMIC DNA]</scope>
    <source>
        <strain evidence="2">NIES-2863</strain>
    </source>
</reference>
<sequence length="105" mass="10676">MTALEMEAEELGYHSGRTGSNLLRSFTSRMSTMLGLAPAPSGAGTVTGTGAASAGSGSRGASSRVRHFLRASLNTVGIGKGSVSHQGYGNGHDGDLMCGQRQHVP</sequence>
<evidence type="ECO:0000313" key="1">
    <source>
        <dbReference type="EMBL" id="KXZ43868.1"/>
    </source>
</evidence>
<organism evidence="1 2">
    <name type="scientific">Gonium pectorale</name>
    <name type="common">Green alga</name>
    <dbReference type="NCBI Taxonomy" id="33097"/>
    <lineage>
        <taxon>Eukaryota</taxon>
        <taxon>Viridiplantae</taxon>
        <taxon>Chlorophyta</taxon>
        <taxon>core chlorophytes</taxon>
        <taxon>Chlorophyceae</taxon>
        <taxon>CS clade</taxon>
        <taxon>Chlamydomonadales</taxon>
        <taxon>Volvocaceae</taxon>
        <taxon>Gonium</taxon>
    </lineage>
</organism>
<evidence type="ECO:0000313" key="2">
    <source>
        <dbReference type="Proteomes" id="UP000075714"/>
    </source>
</evidence>
<gene>
    <name evidence="1" type="ORF">GPECTOR_78g56</name>
</gene>
<protein>
    <submittedName>
        <fullName evidence="1">Uncharacterized protein</fullName>
    </submittedName>
</protein>
<name>A0A150G203_GONPE</name>
<comment type="caution">
    <text evidence="1">The sequence shown here is derived from an EMBL/GenBank/DDBJ whole genome shotgun (WGS) entry which is preliminary data.</text>
</comment>
<proteinExistence type="predicted"/>
<dbReference type="AlphaFoldDB" id="A0A150G203"/>
<accession>A0A150G203</accession>
<dbReference type="Proteomes" id="UP000075714">
    <property type="component" value="Unassembled WGS sequence"/>
</dbReference>
<dbReference type="EMBL" id="LSYV01000079">
    <property type="protein sequence ID" value="KXZ43868.1"/>
    <property type="molecule type" value="Genomic_DNA"/>
</dbReference>
<keyword evidence="2" id="KW-1185">Reference proteome</keyword>